<dbReference type="PROSITE" id="PS51352">
    <property type="entry name" value="THIOREDOXIN_2"/>
    <property type="match status" value="1"/>
</dbReference>
<evidence type="ECO:0000256" key="1">
    <source>
        <dbReference type="SAM" id="SignalP"/>
    </source>
</evidence>
<dbReference type="GO" id="GO:0016491">
    <property type="term" value="F:oxidoreductase activity"/>
    <property type="evidence" value="ECO:0007669"/>
    <property type="project" value="InterPro"/>
</dbReference>
<feature type="domain" description="Thioredoxin" evidence="2">
    <location>
        <begin position="23"/>
        <end position="175"/>
    </location>
</feature>
<dbReference type="CDD" id="cd02969">
    <property type="entry name" value="PRX_like1"/>
    <property type="match status" value="1"/>
</dbReference>
<dbReference type="SUPFAM" id="SSF52833">
    <property type="entry name" value="Thioredoxin-like"/>
    <property type="match status" value="1"/>
</dbReference>
<dbReference type="InterPro" id="IPR047262">
    <property type="entry name" value="PRX-like1"/>
</dbReference>
<dbReference type="PANTHER" id="PTHR43640:SF1">
    <property type="entry name" value="THIOREDOXIN-DEPENDENT PEROXIREDOXIN"/>
    <property type="match status" value="1"/>
</dbReference>
<organism evidence="3 4">
    <name type="scientific">Flaviaesturariibacter aridisoli</name>
    <dbReference type="NCBI Taxonomy" id="2545761"/>
    <lineage>
        <taxon>Bacteria</taxon>
        <taxon>Pseudomonadati</taxon>
        <taxon>Bacteroidota</taxon>
        <taxon>Chitinophagia</taxon>
        <taxon>Chitinophagales</taxon>
        <taxon>Chitinophagaceae</taxon>
        <taxon>Flaviaestuariibacter</taxon>
    </lineage>
</organism>
<gene>
    <name evidence="3" type="ORF">E0486_03905</name>
</gene>
<feature type="signal peptide" evidence="1">
    <location>
        <begin position="1"/>
        <end position="21"/>
    </location>
</feature>
<dbReference type="Pfam" id="PF08534">
    <property type="entry name" value="Redoxin"/>
    <property type="match status" value="1"/>
</dbReference>
<dbReference type="InterPro" id="IPR013740">
    <property type="entry name" value="Redoxin"/>
</dbReference>
<proteinExistence type="predicted"/>
<dbReference type="InterPro" id="IPR013766">
    <property type="entry name" value="Thioredoxin_domain"/>
</dbReference>
<dbReference type="Proteomes" id="UP000295164">
    <property type="component" value="Unassembled WGS sequence"/>
</dbReference>
<reference evidence="3 4" key="1">
    <citation type="submission" date="2019-03" db="EMBL/GenBank/DDBJ databases">
        <authorList>
            <person name="Kim M.K.M."/>
        </authorList>
    </citation>
    <scope>NUCLEOTIDE SEQUENCE [LARGE SCALE GENOMIC DNA]</scope>
    <source>
        <strain evidence="3 4">17J68-15</strain>
    </source>
</reference>
<dbReference type="Gene3D" id="3.40.30.10">
    <property type="entry name" value="Glutaredoxin"/>
    <property type="match status" value="1"/>
</dbReference>
<dbReference type="InterPro" id="IPR036249">
    <property type="entry name" value="Thioredoxin-like_sf"/>
</dbReference>
<name>A0A4R4E2T0_9BACT</name>
<evidence type="ECO:0000313" key="4">
    <source>
        <dbReference type="Proteomes" id="UP000295164"/>
    </source>
</evidence>
<protein>
    <submittedName>
        <fullName evidence="3">Thioredoxin family protein</fullName>
    </submittedName>
</protein>
<evidence type="ECO:0000259" key="2">
    <source>
        <dbReference type="PROSITE" id="PS51352"/>
    </source>
</evidence>
<evidence type="ECO:0000313" key="3">
    <source>
        <dbReference type="EMBL" id="TCZ73834.1"/>
    </source>
</evidence>
<keyword evidence="1" id="KW-0732">Signal</keyword>
<comment type="caution">
    <text evidence="3">The sequence shown here is derived from an EMBL/GenBank/DDBJ whole genome shotgun (WGS) entry which is preliminary data.</text>
</comment>
<accession>A0A4R4E2T0</accession>
<dbReference type="EMBL" id="SKFH01000004">
    <property type="protein sequence ID" value="TCZ73834.1"/>
    <property type="molecule type" value="Genomic_DNA"/>
</dbReference>
<keyword evidence="4" id="KW-1185">Reference proteome</keyword>
<dbReference type="PANTHER" id="PTHR43640">
    <property type="entry name" value="OS07G0260300 PROTEIN"/>
    <property type="match status" value="1"/>
</dbReference>
<dbReference type="OrthoDB" id="9809746at2"/>
<feature type="chain" id="PRO_5020339163" evidence="1">
    <location>
        <begin position="22"/>
        <end position="199"/>
    </location>
</feature>
<sequence>MKKSGLFVLAAVLLFAFRTVTELPIGAPIPKADSKLKDVSGRELSLQEARGSNGLLVMFSCNTCPFVVKNQKRTQEIGSYAQGRKVGVILVNSNEAQRGDDDSYDAMKAYAKEQGYKWSYVVDQNSEIADAFGATRTPECFLFDKDGKLVYHGAIDDNPANAEAVGRKHLQIAIDELTQGKDIAVKTSRSVGCGIKRVQ</sequence>
<dbReference type="AlphaFoldDB" id="A0A4R4E2T0"/>
<dbReference type="RefSeq" id="WP_131850834.1">
    <property type="nucleotide sequence ID" value="NZ_SKFH01000004.1"/>
</dbReference>